<dbReference type="Gene3D" id="1.10.150.50">
    <property type="entry name" value="Transcription Factor, Ets-1"/>
    <property type="match status" value="1"/>
</dbReference>
<dbReference type="GO" id="GO:0005576">
    <property type="term" value="C:extracellular region"/>
    <property type="evidence" value="ECO:0007669"/>
    <property type="project" value="UniProtKB-SubCell"/>
</dbReference>
<keyword evidence="3" id="KW-0964">Secreted</keyword>
<proteinExistence type="predicted"/>
<name>A0A397S747_9GLOM</name>
<sequence length="579" mass="65171">MSHNIANTSTSTSAPTASLLTVEEINGWDRDRVKGFLQEKRAELGLGGNVINVIYDQEVSSKAFLRLNEEQLTRNPGPFRLKYGPASAIAELVEQIKGEQPAVAENMSITLFCLVKGNTTASAFEVDIEKDKSISKLKEAIKVKKQNDFAGVDADKLRLWKKEISDDQDDLLSSLTLNDGDELLATKKILKYFPDSPPKEHIHVLVSSPEATTTSSQEQELLDQVTSLQALLNKSTHDFDVVVHPKWKPNKWTANIEQVTLEGLKEYIRKMYQPPALENDRAELNLMNDGEKYFPHNDQDLREMLCIFISKNNLKFTVFIETPSKAFSDWTFPKVCQLYELCESEDPSLSVFPPFTCGIKDLEDDSSQAILKHLIAELNARLKSIPISGNEASKSQYVCFYLVAGANLYEGKFELRPEKNITGPNGYGPVDFAIDLLQTAKTAGVTEVKDEDFFKGIAQNAVQLESALSNRKRKASEMEEDSAFMGKVFGIVTDAEKWYFLECSLDDQDKLRFKLSEPVVVVYKDENMENMVRKVLGHIAWLLEEVQKPDSALDVKEREIKRVRSGELPKVPDLVGKKN</sequence>
<evidence type="ECO:0000259" key="4">
    <source>
        <dbReference type="PROSITE" id="PS50053"/>
    </source>
</evidence>
<evidence type="ECO:0000256" key="2">
    <source>
        <dbReference type="ARBA" id="ARBA00004613"/>
    </source>
</evidence>
<evidence type="ECO:0000256" key="1">
    <source>
        <dbReference type="ARBA" id="ARBA00004340"/>
    </source>
</evidence>
<dbReference type="PROSITE" id="PS50053">
    <property type="entry name" value="UBIQUITIN_2"/>
    <property type="match status" value="1"/>
</dbReference>
<dbReference type="OrthoDB" id="2414517at2759"/>
<feature type="domain" description="Ubiquitin-like" evidence="4">
    <location>
        <begin position="107"/>
        <end position="183"/>
    </location>
</feature>
<keyword evidence="6" id="KW-1185">Reference proteome</keyword>
<dbReference type="InterPro" id="IPR000626">
    <property type="entry name" value="Ubiquitin-like_dom"/>
</dbReference>
<dbReference type="GO" id="GO:0043657">
    <property type="term" value="C:host cell"/>
    <property type="evidence" value="ECO:0007669"/>
    <property type="project" value="UniProtKB-SubCell"/>
</dbReference>
<accession>A0A397S747</accession>
<dbReference type="Proteomes" id="UP000265703">
    <property type="component" value="Unassembled WGS sequence"/>
</dbReference>
<dbReference type="Pfam" id="PF20147">
    <property type="entry name" value="Crinkler"/>
    <property type="match status" value="1"/>
</dbReference>
<dbReference type="InterPro" id="IPR045379">
    <property type="entry name" value="Crinkler_N"/>
</dbReference>
<dbReference type="AlphaFoldDB" id="A0A397S747"/>
<evidence type="ECO:0000256" key="3">
    <source>
        <dbReference type="ARBA" id="ARBA00022525"/>
    </source>
</evidence>
<organism evidence="5 6">
    <name type="scientific">Glomus cerebriforme</name>
    <dbReference type="NCBI Taxonomy" id="658196"/>
    <lineage>
        <taxon>Eukaryota</taxon>
        <taxon>Fungi</taxon>
        <taxon>Fungi incertae sedis</taxon>
        <taxon>Mucoromycota</taxon>
        <taxon>Glomeromycotina</taxon>
        <taxon>Glomeromycetes</taxon>
        <taxon>Glomerales</taxon>
        <taxon>Glomeraceae</taxon>
        <taxon>Glomus</taxon>
    </lineage>
</organism>
<dbReference type="InterPro" id="IPR013761">
    <property type="entry name" value="SAM/pointed_sf"/>
</dbReference>
<evidence type="ECO:0000313" key="5">
    <source>
        <dbReference type="EMBL" id="RIA81322.1"/>
    </source>
</evidence>
<evidence type="ECO:0000313" key="6">
    <source>
        <dbReference type="Proteomes" id="UP000265703"/>
    </source>
</evidence>
<gene>
    <name evidence="5" type="ORF">C1645_837200</name>
</gene>
<comment type="subcellular location">
    <subcellularLocation>
        <location evidence="1">Host cell</location>
    </subcellularLocation>
    <subcellularLocation>
        <location evidence="2">Secreted</location>
    </subcellularLocation>
</comment>
<protein>
    <recommendedName>
        <fullName evidence="4">Ubiquitin-like domain-containing protein</fullName>
    </recommendedName>
</protein>
<dbReference type="EMBL" id="QKYT01000814">
    <property type="protein sequence ID" value="RIA81322.1"/>
    <property type="molecule type" value="Genomic_DNA"/>
</dbReference>
<comment type="caution">
    <text evidence="5">The sequence shown here is derived from an EMBL/GenBank/DDBJ whole genome shotgun (WGS) entry which is preliminary data.</text>
</comment>
<reference evidence="5 6" key="1">
    <citation type="submission" date="2018-06" db="EMBL/GenBank/DDBJ databases">
        <title>Comparative genomics reveals the genomic features of Rhizophagus irregularis, R. cerebriforme, R. diaphanum and Gigaspora rosea, and their symbiotic lifestyle signature.</title>
        <authorList>
            <person name="Morin E."/>
            <person name="San Clemente H."/>
            <person name="Chen E.C.H."/>
            <person name="De La Providencia I."/>
            <person name="Hainaut M."/>
            <person name="Kuo A."/>
            <person name="Kohler A."/>
            <person name="Murat C."/>
            <person name="Tang N."/>
            <person name="Roy S."/>
            <person name="Loubradou J."/>
            <person name="Henrissat B."/>
            <person name="Grigoriev I.V."/>
            <person name="Corradi N."/>
            <person name="Roux C."/>
            <person name="Martin F.M."/>
        </authorList>
    </citation>
    <scope>NUCLEOTIDE SEQUENCE [LARGE SCALE GENOMIC DNA]</scope>
    <source>
        <strain evidence="5 6">DAOM 227022</strain>
    </source>
</reference>